<evidence type="ECO:0000313" key="1">
    <source>
        <dbReference type="EMBL" id="MDT3402374.1"/>
    </source>
</evidence>
<dbReference type="RefSeq" id="WP_311948787.1">
    <property type="nucleotide sequence ID" value="NZ_JAVLVU010000001.1"/>
</dbReference>
<proteinExistence type="predicted"/>
<gene>
    <name evidence="1" type="ORF">QE417_001446</name>
</gene>
<protein>
    <submittedName>
        <fullName evidence="1">Archaellum component FlaD/FlaE</fullName>
    </submittedName>
</protein>
<dbReference type="Proteomes" id="UP001258315">
    <property type="component" value="Unassembled WGS sequence"/>
</dbReference>
<reference evidence="2" key="1">
    <citation type="submission" date="2023-07" db="EMBL/GenBank/DDBJ databases">
        <title>Functional and genomic diversity of the sorghum phyllosphere microbiome.</title>
        <authorList>
            <person name="Shade A."/>
        </authorList>
    </citation>
    <scope>NUCLEOTIDE SEQUENCE [LARGE SCALE GENOMIC DNA]</scope>
    <source>
        <strain evidence="2">SORGH_AS_0422</strain>
    </source>
</reference>
<accession>A0ABU3GRH0</accession>
<comment type="caution">
    <text evidence="1">The sequence shown here is derived from an EMBL/GenBank/DDBJ whole genome shotgun (WGS) entry which is preliminary data.</text>
</comment>
<evidence type="ECO:0000313" key="2">
    <source>
        <dbReference type="Proteomes" id="UP001258315"/>
    </source>
</evidence>
<sequence>MDFNVATLEAADHIIHFHYYETLVANNADQDLLKIKNKYAEHLAIFFPEISFRNNESQLIPLPHLYELILNKLKGMKSGDIHLLIERLEKDAKKIRKFYKAQLANSK</sequence>
<keyword evidence="2" id="KW-1185">Reference proteome</keyword>
<organism evidence="1 2">
    <name type="scientific">Mucilaginibacter terrae</name>
    <dbReference type="NCBI Taxonomy" id="1955052"/>
    <lineage>
        <taxon>Bacteria</taxon>
        <taxon>Pseudomonadati</taxon>
        <taxon>Bacteroidota</taxon>
        <taxon>Sphingobacteriia</taxon>
        <taxon>Sphingobacteriales</taxon>
        <taxon>Sphingobacteriaceae</taxon>
        <taxon>Mucilaginibacter</taxon>
    </lineage>
</organism>
<dbReference type="EMBL" id="JAVLVU010000001">
    <property type="protein sequence ID" value="MDT3402374.1"/>
    <property type="molecule type" value="Genomic_DNA"/>
</dbReference>
<name>A0ABU3GRH0_9SPHI</name>